<dbReference type="InterPro" id="IPR052716">
    <property type="entry name" value="MOSC_domain"/>
</dbReference>
<dbReference type="Proteomes" id="UP001597375">
    <property type="component" value="Unassembled WGS sequence"/>
</dbReference>
<reference evidence="3" key="1">
    <citation type="journal article" date="2019" name="Int. J. Syst. Evol. Microbiol.">
        <title>The Global Catalogue of Microorganisms (GCM) 10K type strain sequencing project: providing services to taxonomists for standard genome sequencing and annotation.</title>
        <authorList>
            <consortium name="The Broad Institute Genomics Platform"/>
            <consortium name="The Broad Institute Genome Sequencing Center for Infectious Disease"/>
            <person name="Wu L."/>
            <person name="Ma J."/>
        </authorList>
    </citation>
    <scope>NUCLEOTIDE SEQUENCE [LARGE SCALE GENOMIC DNA]</scope>
    <source>
        <strain evidence="3">CGMCC 4.7106</strain>
    </source>
</reference>
<evidence type="ECO:0000259" key="1">
    <source>
        <dbReference type="PROSITE" id="PS51340"/>
    </source>
</evidence>
<keyword evidence="3" id="KW-1185">Reference proteome</keyword>
<dbReference type="Gene3D" id="2.40.33.20">
    <property type="entry name" value="PK beta-barrel domain-like"/>
    <property type="match status" value="1"/>
</dbReference>
<dbReference type="EMBL" id="JBHUIT010000028">
    <property type="protein sequence ID" value="MFD2257435.1"/>
    <property type="molecule type" value="Genomic_DNA"/>
</dbReference>
<gene>
    <name evidence="2" type="ORF">ACFSSA_12195</name>
</gene>
<dbReference type="SUPFAM" id="SSF50800">
    <property type="entry name" value="PK beta-barrel domain-like"/>
    <property type="match status" value="1"/>
</dbReference>
<evidence type="ECO:0000313" key="2">
    <source>
        <dbReference type="EMBL" id="MFD2257435.1"/>
    </source>
</evidence>
<name>A0ABW5DA28_9BACT</name>
<dbReference type="Pfam" id="PF03473">
    <property type="entry name" value="MOSC"/>
    <property type="match status" value="1"/>
</dbReference>
<sequence length="163" mass="18494">MITATAPLLHHIYLSKGHDYWGRQGEGRLQQGIIECEEVECVAGMGLLGDRYFNYRPDFKGQVTFFDQEVVVAIRQKFKLPKLPASIFRRNLIVSGLDLKSLKGEKFVFQGIEFEGSQECKPCHWMDRVIDPGAEEFMKSEFRGGLRAKILTSGRLRKGLALG</sequence>
<feature type="domain" description="MOSC" evidence="1">
    <location>
        <begin position="34"/>
        <end position="163"/>
    </location>
</feature>
<dbReference type="InterPro" id="IPR011037">
    <property type="entry name" value="Pyrv_Knase-like_insert_dom_sf"/>
</dbReference>
<proteinExistence type="predicted"/>
<dbReference type="PANTHER" id="PTHR36930:SF1">
    <property type="entry name" value="MOSC DOMAIN-CONTAINING PROTEIN"/>
    <property type="match status" value="1"/>
</dbReference>
<dbReference type="PANTHER" id="PTHR36930">
    <property type="entry name" value="METAL-SULFUR CLUSTER BIOSYNTHESIS PROTEINS YUAD-RELATED"/>
    <property type="match status" value="1"/>
</dbReference>
<dbReference type="InterPro" id="IPR005302">
    <property type="entry name" value="MoCF_Sase_C"/>
</dbReference>
<comment type="caution">
    <text evidence="2">The sequence shown here is derived from an EMBL/GenBank/DDBJ whole genome shotgun (WGS) entry which is preliminary data.</text>
</comment>
<dbReference type="PROSITE" id="PS51340">
    <property type="entry name" value="MOSC"/>
    <property type="match status" value="1"/>
</dbReference>
<accession>A0ABW5DA28</accession>
<dbReference type="RefSeq" id="WP_386820728.1">
    <property type="nucleotide sequence ID" value="NZ_JBHUIT010000028.1"/>
</dbReference>
<evidence type="ECO:0000313" key="3">
    <source>
        <dbReference type="Proteomes" id="UP001597375"/>
    </source>
</evidence>
<organism evidence="2 3">
    <name type="scientific">Luteolibacter algae</name>
    <dbReference type="NCBI Taxonomy" id="454151"/>
    <lineage>
        <taxon>Bacteria</taxon>
        <taxon>Pseudomonadati</taxon>
        <taxon>Verrucomicrobiota</taxon>
        <taxon>Verrucomicrobiia</taxon>
        <taxon>Verrucomicrobiales</taxon>
        <taxon>Verrucomicrobiaceae</taxon>
        <taxon>Luteolibacter</taxon>
    </lineage>
</organism>
<protein>
    <submittedName>
        <fullName evidence="2">MOSC domain-containing protein</fullName>
    </submittedName>
</protein>